<keyword evidence="4" id="KW-0378">Hydrolase</keyword>
<organism evidence="9 10">
    <name type="scientific">Orbilia brochopaga</name>
    <dbReference type="NCBI Taxonomy" id="3140254"/>
    <lineage>
        <taxon>Eukaryota</taxon>
        <taxon>Fungi</taxon>
        <taxon>Dikarya</taxon>
        <taxon>Ascomycota</taxon>
        <taxon>Pezizomycotina</taxon>
        <taxon>Orbiliomycetes</taxon>
        <taxon>Orbiliales</taxon>
        <taxon>Orbiliaceae</taxon>
        <taxon>Orbilia</taxon>
    </lineage>
</organism>
<dbReference type="EMBL" id="JAVHNQ010000001">
    <property type="protein sequence ID" value="KAK6359025.1"/>
    <property type="molecule type" value="Genomic_DNA"/>
</dbReference>
<evidence type="ECO:0000256" key="4">
    <source>
        <dbReference type="ARBA" id="ARBA00022801"/>
    </source>
</evidence>
<dbReference type="SUPFAM" id="SSF56371">
    <property type="entry name" value="Ribosome inactivating proteins (RIP)"/>
    <property type="match status" value="1"/>
</dbReference>
<accession>A0AAV9VAI5</accession>
<evidence type="ECO:0000256" key="8">
    <source>
        <dbReference type="SAM" id="SignalP"/>
    </source>
</evidence>
<dbReference type="GO" id="GO:0006952">
    <property type="term" value="P:defense response"/>
    <property type="evidence" value="ECO:0007669"/>
    <property type="project" value="UniProtKB-KW"/>
</dbReference>
<evidence type="ECO:0000313" key="9">
    <source>
        <dbReference type="EMBL" id="KAK6359025.1"/>
    </source>
</evidence>
<dbReference type="InterPro" id="IPR016138">
    <property type="entry name" value="Ribosome_inactivat_prot_sub1"/>
</dbReference>
<comment type="catalytic activity">
    <reaction evidence="1">
        <text>Endohydrolysis of the N-glycosidic bond at one specific adenosine on the 28S rRNA.</text>
        <dbReference type="EC" id="3.2.2.22"/>
    </reaction>
</comment>
<evidence type="ECO:0000256" key="3">
    <source>
        <dbReference type="ARBA" id="ARBA00012001"/>
    </source>
</evidence>
<dbReference type="PANTHER" id="PTHR33453:SF9">
    <property type="entry name" value="ALBUMIN B-32"/>
    <property type="match status" value="1"/>
</dbReference>
<dbReference type="PANTHER" id="PTHR33453">
    <property type="match status" value="1"/>
</dbReference>
<dbReference type="InterPro" id="IPR017989">
    <property type="entry name" value="Ribosome_inactivat_1/2"/>
</dbReference>
<keyword evidence="10" id="KW-1185">Reference proteome</keyword>
<dbReference type="Gene3D" id="4.10.470.10">
    <property type="entry name" value="Ricin (A Subunit), domain 2"/>
    <property type="match status" value="1"/>
</dbReference>
<keyword evidence="8" id="KW-0732">Signal</keyword>
<evidence type="ECO:0000256" key="6">
    <source>
        <dbReference type="ARBA" id="ARBA00030788"/>
    </source>
</evidence>
<dbReference type="GO" id="GO:0017148">
    <property type="term" value="P:negative regulation of translation"/>
    <property type="evidence" value="ECO:0007669"/>
    <property type="project" value="InterPro"/>
</dbReference>
<feature type="signal peptide" evidence="8">
    <location>
        <begin position="1"/>
        <end position="20"/>
    </location>
</feature>
<comment type="similarity">
    <text evidence="2">Belongs to the ribosome-inactivating protein family. Type 1 RIP subfamily.</text>
</comment>
<evidence type="ECO:0000256" key="2">
    <source>
        <dbReference type="ARBA" id="ARBA00008544"/>
    </source>
</evidence>
<dbReference type="InterPro" id="IPR016139">
    <property type="entry name" value="Ribosome_inactivat_prot_sub2"/>
</dbReference>
<feature type="region of interest" description="Disordered" evidence="7">
    <location>
        <begin position="319"/>
        <end position="351"/>
    </location>
</feature>
<dbReference type="Gene3D" id="3.40.420.10">
    <property type="entry name" value="Ricin (A subunit), domain 1"/>
    <property type="match status" value="1"/>
</dbReference>
<evidence type="ECO:0000313" key="10">
    <source>
        <dbReference type="Proteomes" id="UP001375240"/>
    </source>
</evidence>
<evidence type="ECO:0000256" key="5">
    <source>
        <dbReference type="ARBA" id="ARBA00022821"/>
    </source>
</evidence>
<dbReference type="Proteomes" id="UP001375240">
    <property type="component" value="Unassembled WGS sequence"/>
</dbReference>
<protein>
    <recommendedName>
        <fullName evidence="3">rRNA N-glycosylase</fullName>
        <ecNumber evidence="3">3.2.2.22</ecNumber>
    </recommendedName>
    <alternativeName>
        <fullName evidence="6">rRNA N-glycosidase</fullName>
    </alternativeName>
</protein>
<keyword evidence="5" id="KW-0611">Plant defense</keyword>
<dbReference type="AlphaFoldDB" id="A0AAV9VAI5"/>
<dbReference type="PRINTS" id="PR00396">
    <property type="entry name" value="SHIGARICIN"/>
</dbReference>
<dbReference type="Pfam" id="PF00161">
    <property type="entry name" value="RIP"/>
    <property type="match status" value="1"/>
</dbReference>
<gene>
    <name evidence="9" type="ORF">TWF696_000196</name>
</gene>
<proteinExistence type="inferred from homology"/>
<dbReference type="GO" id="GO:0030598">
    <property type="term" value="F:rRNA N-glycosylase activity"/>
    <property type="evidence" value="ECO:0007669"/>
    <property type="project" value="UniProtKB-EC"/>
</dbReference>
<evidence type="ECO:0000256" key="7">
    <source>
        <dbReference type="SAM" id="MobiDB-lite"/>
    </source>
</evidence>
<dbReference type="InterPro" id="IPR001574">
    <property type="entry name" value="Ribosome_inactivat_prot"/>
</dbReference>
<comment type="caution">
    <text evidence="9">The sequence shown here is derived from an EMBL/GenBank/DDBJ whole genome shotgun (WGS) entry which is preliminary data.</text>
</comment>
<sequence>MRWLKYLAACAAVAAGLVHAIDPAENPDKVDFAITLRAGAIGTEYREFLEEVRRQASSLGDNLQGPQDGKVPKINGIPFLPAQKEPPSQFFDVVLMAPTDADLGTEGQALRVRLRRDNLYIIGYRNENGNEWMELDRMSKEKDPAKLKQRVHWIVSNNKEAKFEWTKFGEGYGSLEKFAKVSREQTFCDQKSLMGAIKALSTAGTDAQEQARSVLILTQMVSESTRFKGLSESIINNWFKWKDPNQRFKPTPTMTALENAWDPMSIELQTEGQKIADSRRQKLQNGGINSKEDIVKELAIALKVPGGAPCKRDLGCGVGPLPGKKPLQPEAPEKPGAGPEKPGAGPKPGVSKSAALRLLSGTTWNIGLTALNCFHIPQPVPQQEPKPELRGWDKIWAGFISIPAEIFAAFRDQTPKIWSEENRQGFMKSAGDLIKAFKEIPDAVKSGVNDLTNAENLEAFEKSFGDLKKAVKEIPDAAKNGVEDIVNPENFEAFSKSFVSFGKALKEIPGAFENGLDDLQKASLDIVTAFQKAPQQLSKALRDFVIEYNKYFPPGSNRRKVFDAFLANLPPALGPVKGLDLLEETITSAASLACDASFLGEKVAGHKKRKRFTIANIKRRRTIG</sequence>
<name>A0AAV9VAI5_9PEZI</name>
<dbReference type="InterPro" id="IPR036041">
    <property type="entry name" value="Ribosome-inact_prot_sf"/>
</dbReference>
<dbReference type="EC" id="3.2.2.22" evidence="3"/>
<feature type="compositionally biased region" description="Low complexity" evidence="7">
    <location>
        <begin position="334"/>
        <end position="349"/>
    </location>
</feature>
<feature type="chain" id="PRO_5044012840" description="rRNA N-glycosylase" evidence="8">
    <location>
        <begin position="21"/>
        <end position="624"/>
    </location>
</feature>
<reference evidence="9 10" key="1">
    <citation type="submission" date="2019-10" db="EMBL/GenBank/DDBJ databases">
        <authorList>
            <person name="Palmer J.M."/>
        </authorList>
    </citation>
    <scope>NUCLEOTIDE SEQUENCE [LARGE SCALE GENOMIC DNA]</scope>
    <source>
        <strain evidence="9 10">TWF696</strain>
    </source>
</reference>
<evidence type="ECO:0000256" key="1">
    <source>
        <dbReference type="ARBA" id="ARBA00000237"/>
    </source>
</evidence>